<dbReference type="Pfam" id="PF01192">
    <property type="entry name" value="RNA_pol_Rpb6"/>
    <property type="match status" value="1"/>
</dbReference>
<keyword evidence="7 11" id="KW-0804">Transcription</keyword>
<comment type="subunit">
    <text evidence="11">The RNAP catalytic core consists of 2 alpha, 1 beta, 1 beta' and 1 omega subunit. When a sigma factor is associated with the core the holoenzyme is formed, which can initiate transcription.</text>
</comment>
<dbReference type="STRING" id="1120923.SAMN02746095_01286"/>
<comment type="catalytic activity">
    <reaction evidence="10 11">
        <text>RNA(n) + a ribonucleoside 5'-triphosphate = RNA(n+1) + diphosphate</text>
        <dbReference type="Rhea" id="RHEA:21248"/>
        <dbReference type="Rhea" id="RHEA-COMP:14527"/>
        <dbReference type="Rhea" id="RHEA-COMP:17342"/>
        <dbReference type="ChEBI" id="CHEBI:33019"/>
        <dbReference type="ChEBI" id="CHEBI:61557"/>
        <dbReference type="ChEBI" id="CHEBI:140395"/>
        <dbReference type="EC" id="2.7.7.6"/>
    </reaction>
</comment>
<dbReference type="GO" id="GO:0003899">
    <property type="term" value="F:DNA-directed RNA polymerase activity"/>
    <property type="evidence" value="ECO:0007669"/>
    <property type="project" value="UniProtKB-UniRule"/>
</dbReference>
<keyword evidence="6 11" id="KW-0548">Nucleotidyltransferase</keyword>
<dbReference type="InterPro" id="IPR003716">
    <property type="entry name" value="DNA-dir_RNA_pol_omega"/>
</dbReference>
<reference evidence="12 13" key="1">
    <citation type="submission" date="2012-11" db="EMBL/GenBank/DDBJ databases">
        <title>Whole genome sequence of Acidocella aminolytica 101 = DSM 11237.</title>
        <authorList>
            <person name="Azuma Y."/>
            <person name="Higashiura N."/>
            <person name="Hirakawa H."/>
            <person name="Matsushita K."/>
        </authorList>
    </citation>
    <scope>NUCLEOTIDE SEQUENCE [LARGE SCALE GENOMIC DNA]</scope>
    <source>
        <strain evidence="13">101 / DSM 11237</strain>
    </source>
</reference>
<evidence type="ECO:0000256" key="9">
    <source>
        <dbReference type="ARBA" id="ARBA00030998"/>
    </source>
</evidence>
<accession>A0A0D6PJ71</accession>
<evidence type="ECO:0000256" key="10">
    <source>
        <dbReference type="ARBA" id="ARBA00048552"/>
    </source>
</evidence>
<dbReference type="PANTHER" id="PTHR34476">
    <property type="entry name" value="DNA-DIRECTED RNA POLYMERASE SUBUNIT OMEGA"/>
    <property type="match status" value="1"/>
</dbReference>
<evidence type="ECO:0000256" key="8">
    <source>
        <dbReference type="ARBA" id="ARBA00029924"/>
    </source>
</evidence>
<keyword evidence="13" id="KW-1185">Reference proteome</keyword>
<keyword evidence="5 11" id="KW-0808">Transferase</keyword>
<gene>
    <name evidence="11" type="primary">rpoZ</name>
    <name evidence="12" type="ORF">Aam_119_008</name>
</gene>
<comment type="function">
    <text evidence="11">Promotes RNA polymerase assembly. Latches the N- and C-terminal regions of the beta' subunit thereby facilitating its interaction with the beta and alpha subunits.</text>
</comment>
<dbReference type="Proteomes" id="UP000032668">
    <property type="component" value="Unassembled WGS sequence"/>
</dbReference>
<dbReference type="InterPro" id="IPR036161">
    <property type="entry name" value="RPB6/omega-like_sf"/>
</dbReference>
<comment type="caution">
    <text evidence="12">The sequence shown here is derived from an EMBL/GenBank/DDBJ whole genome shotgun (WGS) entry which is preliminary data.</text>
</comment>
<dbReference type="PANTHER" id="PTHR34476:SF1">
    <property type="entry name" value="DNA-DIRECTED RNA POLYMERASE SUBUNIT OMEGA"/>
    <property type="match status" value="1"/>
</dbReference>
<dbReference type="InterPro" id="IPR006110">
    <property type="entry name" value="Pol_omega/Rpo6/RPB6"/>
</dbReference>
<evidence type="ECO:0000313" key="13">
    <source>
        <dbReference type="Proteomes" id="UP000032668"/>
    </source>
</evidence>
<dbReference type="Gene3D" id="3.90.940.10">
    <property type="match status" value="1"/>
</dbReference>
<evidence type="ECO:0000256" key="1">
    <source>
        <dbReference type="ARBA" id="ARBA00006711"/>
    </source>
</evidence>
<dbReference type="OrthoDB" id="9796300at2"/>
<dbReference type="SUPFAM" id="SSF63562">
    <property type="entry name" value="RPB6/omega subunit-like"/>
    <property type="match status" value="1"/>
</dbReference>
<keyword evidence="4 11" id="KW-0240">DNA-directed RNA polymerase</keyword>
<dbReference type="EC" id="2.7.7.6" evidence="2 11"/>
<name>A0A0D6PJ71_9PROT</name>
<evidence type="ECO:0000256" key="6">
    <source>
        <dbReference type="ARBA" id="ARBA00022695"/>
    </source>
</evidence>
<evidence type="ECO:0000256" key="5">
    <source>
        <dbReference type="ARBA" id="ARBA00022679"/>
    </source>
</evidence>
<dbReference type="NCBIfam" id="TIGR00690">
    <property type="entry name" value="rpoZ"/>
    <property type="match status" value="1"/>
</dbReference>
<comment type="similarity">
    <text evidence="1 11">Belongs to the RNA polymerase subunit omega family.</text>
</comment>
<proteinExistence type="inferred from homology"/>
<dbReference type="AlphaFoldDB" id="A0A0D6PJ71"/>
<protein>
    <recommendedName>
        <fullName evidence="3 11">DNA-directed RNA polymerase subunit omega</fullName>
        <shortName evidence="11">RNAP omega subunit</shortName>
        <ecNumber evidence="2 11">2.7.7.6</ecNumber>
    </recommendedName>
    <alternativeName>
        <fullName evidence="9 11">RNA polymerase omega subunit</fullName>
    </alternativeName>
    <alternativeName>
        <fullName evidence="8 11">Transcriptase subunit omega</fullName>
    </alternativeName>
</protein>
<evidence type="ECO:0000313" key="12">
    <source>
        <dbReference type="EMBL" id="GAN81790.1"/>
    </source>
</evidence>
<organism evidence="12 13">
    <name type="scientific">Acidocella aminolytica 101 = DSM 11237</name>
    <dbReference type="NCBI Taxonomy" id="1120923"/>
    <lineage>
        <taxon>Bacteria</taxon>
        <taxon>Pseudomonadati</taxon>
        <taxon>Pseudomonadota</taxon>
        <taxon>Alphaproteobacteria</taxon>
        <taxon>Acetobacterales</taxon>
        <taxon>Acidocellaceae</taxon>
        <taxon>Acidocella</taxon>
    </lineage>
</organism>
<evidence type="ECO:0000256" key="7">
    <source>
        <dbReference type="ARBA" id="ARBA00023163"/>
    </source>
</evidence>
<dbReference type="RefSeq" id="WP_048880179.1">
    <property type="nucleotide sequence ID" value="NZ_BANC01000117.1"/>
</dbReference>
<evidence type="ECO:0000256" key="3">
    <source>
        <dbReference type="ARBA" id="ARBA00013725"/>
    </source>
</evidence>
<dbReference type="EMBL" id="BANC01000117">
    <property type="protein sequence ID" value="GAN81790.1"/>
    <property type="molecule type" value="Genomic_DNA"/>
</dbReference>
<evidence type="ECO:0000256" key="11">
    <source>
        <dbReference type="HAMAP-Rule" id="MF_00366"/>
    </source>
</evidence>
<dbReference type="GO" id="GO:0003677">
    <property type="term" value="F:DNA binding"/>
    <property type="evidence" value="ECO:0007669"/>
    <property type="project" value="UniProtKB-UniRule"/>
</dbReference>
<evidence type="ECO:0000256" key="4">
    <source>
        <dbReference type="ARBA" id="ARBA00022478"/>
    </source>
</evidence>
<dbReference type="HAMAP" id="MF_00366">
    <property type="entry name" value="RNApol_bact_RpoZ"/>
    <property type="match status" value="1"/>
</dbReference>
<evidence type="ECO:0000256" key="2">
    <source>
        <dbReference type="ARBA" id="ARBA00012418"/>
    </source>
</evidence>
<dbReference type="SMART" id="SM01409">
    <property type="entry name" value="RNA_pol_Rpb6"/>
    <property type="match status" value="1"/>
</dbReference>
<dbReference type="GO" id="GO:0006351">
    <property type="term" value="P:DNA-templated transcription"/>
    <property type="evidence" value="ECO:0007669"/>
    <property type="project" value="UniProtKB-UniRule"/>
</dbReference>
<sequence>MARVTVEDCVLKVPNRFELVLLAAQRARNISRGEQLTIDRDNDKNPVVALREIAEETVELPHLEQDLVKSLSRVPEPEPVDEEVMDLIPTDQNIFGLQDVSAEEEAAAMAAEGDEVMSPEDIQAAIEAELGGKSRR</sequence>
<dbReference type="GO" id="GO:0000428">
    <property type="term" value="C:DNA-directed RNA polymerase complex"/>
    <property type="evidence" value="ECO:0007669"/>
    <property type="project" value="UniProtKB-KW"/>
</dbReference>